<evidence type="ECO:0008006" key="8">
    <source>
        <dbReference type="Google" id="ProtNLM"/>
    </source>
</evidence>
<dbReference type="InterPro" id="IPR001296">
    <property type="entry name" value="Glyco_trans_1"/>
</dbReference>
<dbReference type="Proteomes" id="UP000231388">
    <property type="component" value="Unassembled WGS sequence"/>
</dbReference>
<comment type="caution">
    <text evidence="6">The sequence shown here is derived from an EMBL/GenBank/DDBJ whole genome shotgun (WGS) entry which is preliminary data.</text>
</comment>
<gene>
    <name evidence="6" type="ORF">COX53_02235</name>
</gene>
<name>A0A2G9XBV7_UNCKA</name>
<protein>
    <recommendedName>
        <fullName evidence="8">Glycosyl transferase family 1</fullName>
    </recommendedName>
</protein>
<dbReference type="Pfam" id="PF13439">
    <property type="entry name" value="Glyco_transf_4"/>
    <property type="match status" value="1"/>
</dbReference>
<keyword evidence="2" id="KW-0328">Glycosyltransferase</keyword>
<evidence type="ECO:0000313" key="6">
    <source>
        <dbReference type="EMBL" id="PIP04470.1"/>
    </source>
</evidence>
<evidence type="ECO:0000313" key="7">
    <source>
        <dbReference type="Proteomes" id="UP000231388"/>
    </source>
</evidence>
<feature type="non-terminal residue" evidence="6">
    <location>
        <position position="1"/>
    </location>
</feature>
<comment type="similarity">
    <text evidence="1">Belongs to the glycosyltransferase group 1 family. Glycosyltransferase 4 subfamily.</text>
</comment>
<dbReference type="InterPro" id="IPR028098">
    <property type="entry name" value="Glyco_trans_4-like_N"/>
</dbReference>
<evidence type="ECO:0000259" key="4">
    <source>
        <dbReference type="Pfam" id="PF00534"/>
    </source>
</evidence>
<dbReference type="Gene3D" id="3.40.50.2000">
    <property type="entry name" value="Glycogen Phosphorylase B"/>
    <property type="match status" value="2"/>
</dbReference>
<dbReference type="Pfam" id="PF00534">
    <property type="entry name" value="Glycos_transf_1"/>
    <property type="match status" value="1"/>
</dbReference>
<organism evidence="6 7">
    <name type="scientific">candidate division WWE3 bacterium CG23_combo_of_CG06-09_8_20_14_all_40_14</name>
    <dbReference type="NCBI Taxonomy" id="1975095"/>
    <lineage>
        <taxon>Bacteria</taxon>
        <taxon>Katanobacteria</taxon>
    </lineage>
</organism>
<dbReference type="SUPFAM" id="SSF53756">
    <property type="entry name" value="UDP-Glycosyltransferase/glycogen phosphorylase"/>
    <property type="match status" value="1"/>
</dbReference>
<sequence>RNTASERKYLVGLSKAKPDIVLAHFGQIGVYATPLREKLNIPLVTYFYGIDLDYNKLAVELGESGSNKLHIPLLSRKNYWQDGYKRLWEKGDAFLTFSAKSRAYLIAVLGAPEEKVYSIPGGINLSHFKFKQRNLPENGEIKFVTVNRLVEKKGVEYAIKAMPQILKKYPKATYDIMGKGPLLESLQALVDKLGVGDRVKLLGFTPDEVLVKKLDEAHMFLNPSVVAKDGDIEGWVNVTLMESIASGLPCIATYESGSETVIPGYTGYICAERDENDLAENVLTLLCDSKKYERMSKNCRELAERNFDAKKQTGKLEFLFDELVDKGRNLKNRNSNL</sequence>
<keyword evidence="3" id="KW-0808">Transferase</keyword>
<evidence type="ECO:0000256" key="1">
    <source>
        <dbReference type="ARBA" id="ARBA00009481"/>
    </source>
</evidence>
<dbReference type="PANTHER" id="PTHR12526:SF640">
    <property type="entry name" value="COLANIC ACID BIOSYNTHESIS GLYCOSYLTRANSFERASE WCAL-RELATED"/>
    <property type="match status" value="1"/>
</dbReference>
<proteinExistence type="inferred from homology"/>
<dbReference type="EMBL" id="PCQY01000028">
    <property type="protein sequence ID" value="PIP04470.1"/>
    <property type="molecule type" value="Genomic_DNA"/>
</dbReference>
<accession>A0A2G9XBV7</accession>
<reference evidence="6 7" key="1">
    <citation type="submission" date="2017-09" db="EMBL/GenBank/DDBJ databases">
        <title>Depth-based differentiation of microbial function through sediment-hosted aquifers and enrichment of novel symbionts in the deep terrestrial subsurface.</title>
        <authorList>
            <person name="Probst A.J."/>
            <person name="Ladd B."/>
            <person name="Jarett J.K."/>
            <person name="Geller-Mcgrath D.E."/>
            <person name="Sieber C.M."/>
            <person name="Emerson J.B."/>
            <person name="Anantharaman K."/>
            <person name="Thomas B.C."/>
            <person name="Malmstrom R."/>
            <person name="Stieglmeier M."/>
            <person name="Klingl A."/>
            <person name="Woyke T."/>
            <person name="Ryan C.M."/>
            <person name="Banfield J.F."/>
        </authorList>
    </citation>
    <scope>NUCLEOTIDE SEQUENCE [LARGE SCALE GENOMIC DNA]</scope>
    <source>
        <strain evidence="6">CG23_combo_of_CG06-09_8_20_14_all_40_14</strain>
    </source>
</reference>
<evidence type="ECO:0000256" key="3">
    <source>
        <dbReference type="ARBA" id="ARBA00022679"/>
    </source>
</evidence>
<feature type="domain" description="Glycosyltransferase subfamily 4-like N-terminal" evidence="5">
    <location>
        <begin position="13"/>
        <end position="126"/>
    </location>
</feature>
<evidence type="ECO:0000256" key="2">
    <source>
        <dbReference type="ARBA" id="ARBA00022676"/>
    </source>
</evidence>
<dbReference type="PANTHER" id="PTHR12526">
    <property type="entry name" value="GLYCOSYLTRANSFERASE"/>
    <property type="match status" value="1"/>
</dbReference>
<evidence type="ECO:0000259" key="5">
    <source>
        <dbReference type="Pfam" id="PF13439"/>
    </source>
</evidence>
<dbReference type="GO" id="GO:0016757">
    <property type="term" value="F:glycosyltransferase activity"/>
    <property type="evidence" value="ECO:0007669"/>
    <property type="project" value="UniProtKB-KW"/>
</dbReference>
<feature type="domain" description="Glycosyl transferase family 1" evidence="4">
    <location>
        <begin position="130"/>
        <end position="301"/>
    </location>
</feature>
<dbReference type="AlphaFoldDB" id="A0A2G9XBV7"/>